<dbReference type="Pfam" id="PF10724">
    <property type="entry name" value="DUF2516"/>
    <property type="match status" value="1"/>
</dbReference>
<evidence type="ECO:0000256" key="1">
    <source>
        <dbReference type="SAM" id="Phobius"/>
    </source>
</evidence>
<keyword evidence="3" id="KW-1185">Reference proteome</keyword>
<keyword evidence="1" id="KW-0472">Membrane</keyword>
<protein>
    <submittedName>
        <fullName evidence="2">Uncharacterized protein DUF2516</fullName>
    </submittedName>
</protein>
<evidence type="ECO:0000313" key="2">
    <source>
        <dbReference type="EMBL" id="TWJ10743.1"/>
    </source>
</evidence>
<dbReference type="RefSeq" id="WP_147141694.1">
    <property type="nucleotide sequence ID" value="NZ_BAABIJ010000003.1"/>
</dbReference>
<keyword evidence="1" id="KW-1133">Transmembrane helix</keyword>
<dbReference type="Proteomes" id="UP000321617">
    <property type="component" value="Unassembled WGS sequence"/>
</dbReference>
<gene>
    <name evidence="2" type="ORF">LX16_4166</name>
</gene>
<accession>A0A562UYR0</accession>
<reference evidence="2 3" key="1">
    <citation type="journal article" date="2013" name="Stand. Genomic Sci.">
        <title>Genomic Encyclopedia of Type Strains, Phase I: The one thousand microbial genomes (KMG-I) project.</title>
        <authorList>
            <person name="Kyrpides N.C."/>
            <person name="Woyke T."/>
            <person name="Eisen J.A."/>
            <person name="Garrity G."/>
            <person name="Lilburn T.G."/>
            <person name="Beck B.J."/>
            <person name="Whitman W.B."/>
            <person name="Hugenholtz P."/>
            <person name="Klenk H.P."/>
        </authorList>
    </citation>
    <scope>NUCLEOTIDE SEQUENCE [LARGE SCALE GENOMIC DNA]</scope>
    <source>
        <strain evidence="2 3">DSM 45044</strain>
    </source>
</reference>
<comment type="caution">
    <text evidence="2">The sequence shown here is derived from an EMBL/GenBank/DDBJ whole genome shotgun (WGS) entry which is preliminary data.</text>
</comment>
<dbReference type="InterPro" id="IPR019662">
    <property type="entry name" value="DUF2516"/>
</dbReference>
<keyword evidence="1" id="KW-0812">Transmembrane</keyword>
<feature type="transmembrane region" description="Helical" evidence="1">
    <location>
        <begin position="12"/>
        <end position="32"/>
    </location>
</feature>
<dbReference type="EMBL" id="VLLL01000007">
    <property type="protein sequence ID" value="TWJ10743.1"/>
    <property type="molecule type" value="Genomic_DNA"/>
</dbReference>
<sequence>MNAAHTIEFYSTLVITSVCSLLSLVALVHCAIQRPDAFSAAGPLSKGAWLAILGGTLLLTALGFGGGTLGLFGIIGLIASLVYLLDIRRALRGSDGNSW</sequence>
<organism evidence="2 3">
    <name type="scientific">Stackebrandtia albiflava</name>
    <dbReference type="NCBI Taxonomy" id="406432"/>
    <lineage>
        <taxon>Bacteria</taxon>
        <taxon>Bacillati</taxon>
        <taxon>Actinomycetota</taxon>
        <taxon>Actinomycetes</taxon>
        <taxon>Glycomycetales</taxon>
        <taxon>Glycomycetaceae</taxon>
        <taxon>Stackebrandtia</taxon>
    </lineage>
</organism>
<proteinExistence type="predicted"/>
<feature type="transmembrane region" description="Helical" evidence="1">
    <location>
        <begin position="44"/>
        <end position="62"/>
    </location>
</feature>
<evidence type="ECO:0000313" key="3">
    <source>
        <dbReference type="Proteomes" id="UP000321617"/>
    </source>
</evidence>
<dbReference type="AlphaFoldDB" id="A0A562UYR0"/>
<name>A0A562UYR0_9ACTN</name>